<gene>
    <name evidence="2" type="ORF">C6Y53_06385</name>
</gene>
<protein>
    <submittedName>
        <fullName evidence="2">Helix-turn-helix domain-containing protein</fullName>
    </submittedName>
</protein>
<sequence length="208" mass="23395">MSHAATNWAIKQRGISPASKLVLWHLCDRFHPDHGCFPSQATLAHDCEMSRRSVNDHLDRLENAGLIRRIRQLDERTKRQKSTRYILAFEDDFEQDDDGPCAKSAHGSKEEQSSEPRAKSAHGAVCKSTSKPCANSRKSRVQNLHTNSVKEPVIEQRARAETIRQQRAKAIREGQSWVGRHISPSAARELVDLQLVTAEQCRAAGVQL</sequence>
<name>A0A2S0MNC4_9RHOB</name>
<dbReference type="SUPFAM" id="SSF46785">
    <property type="entry name" value="Winged helix' DNA-binding domain"/>
    <property type="match status" value="1"/>
</dbReference>
<dbReference type="EMBL" id="CP027665">
    <property type="protein sequence ID" value="AVO37374.1"/>
    <property type="molecule type" value="Genomic_DNA"/>
</dbReference>
<dbReference type="AlphaFoldDB" id="A0A2S0MNC4"/>
<dbReference type="RefSeq" id="WP_106471685.1">
    <property type="nucleotide sequence ID" value="NZ_CP027665.1"/>
</dbReference>
<dbReference type="InterPro" id="IPR036388">
    <property type="entry name" value="WH-like_DNA-bd_sf"/>
</dbReference>
<keyword evidence="3" id="KW-1185">Reference proteome</keyword>
<accession>A0A2S0MNC4</accession>
<evidence type="ECO:0000313" key="3">
    <source>
        <dbReference type="Proteomes" id="UP000237655"/>
    </source>
</evidence>
<reference evidence="3" key="1">
    <citation type="submission" date="2018-03" db="EMBL/GenBank/DDBJ databases">
        <title>Genomic analysis of the strain SH-1 isolated from shrimp intestine.</title>
        <authorList>
            <person name="Kim Y.-S."/>
            <person name="Kim S.-E."/>
            <person name="Kim K.-H."/>
        </authorList>
    </citation>
    <scope>NUCLEOTIDE SEQUENCE [LARGE SCALE GENOMIC DNA]</scope>
    <source>
        <strain evidence="3">SH-1</strain>
    </source>
</reference>
<dbReference type="KEGG" id="thas:C6Y53_06385"/>
<feature type="region of interest" description="Disordered" evidence="1">
    <location>
        <begin position="97"/>
        <end position="145"/>
    </location>
</feature>
<dbReference type="Proteomes" id="UP000237655">
    <property type="component" value="Chromosome"/>
</dbReference>
<dbReference type="Pfam" id="PF13730">
    <property type="entry name" value="HTH_36"/>
    <property type="match status" value="1"/>
</dbReference>
<feature type="compositionally biased region" description="Basic and acidic residues" evidence="1">
    <location>
        <begin position="107"/>
        <end position="118"/>
    </location>
</feature>
<evidence type="ECO:0000256" key="1">
    <source>
        <dbReference type="SAM" id="MobiDB-lite"/>
    </source>
</evidence>
<dbReference type="Gene3D" id="1.10.10.10">
    <property type="entry name" value="Winged helix-like DNA-binding domain superfamily/Winged helix DNA-binding domain"/>
    <property type="match status" value="1"/>
</dbReference>
<dbReference type="InterPro" id="IPR036390">
    <property type="entry name" value="WH_DNA-bd_sf"/>
</dbReference>
<proteinExistence type="predicted"/>
<evidence type="ECO:0000313" key="2">
    <source>
        <dbReference type="EMBL" id="AVO37374.1"/>
    </source>
</evidence>
<organism evidence="2 3">
    <name type="scientific">Pukyongiella litopenaei</name>
    <dbReference type="NCBI Taxonomy" id="2605946"/>
    <lineage>
        <taxon>Bacteria</taxon>
        <taxon>Pseudomonadati</taxon>
        <taxon>Pseudomonadota</taxon>
        <taxon>Alphaproteobacteria</taxon>
        <taxon>Rhodobacterales</taxon>
        <taxon>Paracoccaceae</taxon>
        <taxon>Pukyongiella</taxon>
    </lineage>
</organism>